<evidence type="ECO:0000313" key="3">
    <source>
        <dbReference type="Proteomes" id="UP001430584"/>
    </source>
</evidence>
<reference evidence="2 3" key="1">
    <citation type="submission" date="2024-02" db="EMBL/GenBank/DDBJ databases">
        <title>De novo assembly and annotation of 12 fungi associated with fruit tree decline syndrome in Ontario, Canada.</title>
        <authorList>
            <person name="Sulman M."/>
            <person name="Ellouze W."/>
            <person name="Ilyukhin E."/>
        </authorList>
    </citation>
    <scope>NUCLEOTIDE SEQUENCE [LARGE SCALE GENOMIC DNA]</scope>
    <source>
        <strain evidence="2 3">FDS-637</strain>
    </source>
</reference>
<feature type="domain" description="Heterokaryon incompatibility" evidence="1">
    <location>
        <begin position="59"/>
        <end position="189"/>
    </location>
</feature>
<dbReference type="EMBL" id="JAJVCZ030000004">
    <property type="protein sequence ID" value="KAL0260868.1"/>
    <property type="molecule type" value="Genomic_DNA"/>
</dbReference>
<organism evidence="2 3">
    <name type="scientific">Diplodia seriata</name>
    <dbReference type="NCBI Taxonomy" id="420778"/>
    <lineage>
        <taxon>Eukaryota</taxon>
        <taxon>Fungi</taxon>
        <taxon>Dikarya</taxon>
        <taxon>Ascomycota</taxon>
        <taxon>Pezizomycotina</taxon>
        <taxon>Dothideomycetes</taxon>
        <taxon>Dothideomycetes incertae sedis</taxon>
        <taxon>Botryosphaeriales</taxon>
        <taxon>Botryosphaeriaceae</taxon>
        <taxon>Diplodia</taxon>
    </lineage>
</organism>
<gene>
    <name evidence="2" type="ORF">SLS55_004560</name>
</gene>
<dbReference type="InterPro" id="IPR052895">
    <property type="entry name" value="HetReg/Transcr_Mod"/>
</dbReference>
<evidence type="ECO:0000259" key="1">
    <source>
        <dbReference type="Pfam" id="PF06985"/>
    </source>
</evidence>
<evidence type="ECO:0000313" key="2">
    <source>
        <dbReference type="EMBL" id="KAL0260868.1"/>
    </source>
</evidence>
<comment type="caution">
    <text evidence="2">The sequence shown here is derived from an EMBL/GenBank/DDBJ whole genome shotgun (WGS) entry which is preliminary data.</text>
</comment>
<keyword evidence="3" id="KW-1185">Reference proteome</keyword>
<accession>A0ABR3CJQ2</accession>
<dbReference type="Proteomes" id="UP001430584">
    <property type="component" value="Unassembled WGS sequence"/>
</dbReference>
<protein>
    <recommendedName>
        <fullName evidence="1">Heterokaryon incompatibility domain-containing protein</fullName>
    </recommendedName>
</protein>
<dbReference type="PANTHER" id="PTHR24148">
    <property type="entry name" value="ANKYRIN REPEAT DOMAIN-CONTAINING PROTEIN 39 HOMOLOG-RELATED"/>
    <property type="match status" value="1"/>
</dbReference>
<dbReference type="InterPro" id="IPR010730">
    <property type="entry name" value="HET"/>
</dbReference>
<dbReference type="RefSeq" id="XP_066633897.1">
    <property type="nucleotide sequence ID" value="XM_066776016.1"/>
</dbReference>
<dbReference type="PANTHER" id="PTHR24148:SF64">
    <property type="entry name" value="HETEROKARYON INCOMPATIBILITY DOMAIN-CONTAINING PROTEIN"/>
    <property type="match status" value="1"/>
</dbReference>
<sequence length="212" mass="24548">MSHAGAQDSDDPGLSLPQYAYVPLQHVDEMRLLRIAPGTWNDPIHCDIFHCRLSQKISYEALSYTWGSEEKPFTINCGENRWLAVTSNCFAAIRRLRKPDRPRTLWIDAVCINQANDLERGHQVKNMTQIYREADQVIVYLGEADDDQSREALQDLRSYKWIKPGRPRLHSLRRLLQRPWFTRIWVLQEVYMARSLTVICGNLGQTALLGPI</sequence>
<dbReference type="GeneID" id="92008645"/>
<dbReference type="Pfam" id="PF06985">
    <property type="entry name" value="HET"/>
    <property type="match status" value="1"/>
</dbReference>
<name>A0ABR3CJQ2_9PEZI</name>
<proteinExistence type="predicted"/>